<protein>
    <submittedName>
        <fullName evidence="2">Uncharacterized protein</fullName>
    </submittedName>
</protein>
<sequence>MHMPAVVLDFCPPEPPPLTRSPPFDASPSTASGWSIRPLRPPCRLQLPRPSAYGYCMLFLPGARQPLPFRRGGWLDSTAGEGDRLCRNQPSNN</sequence>
<reference evidence="2" key="2">
    <citation type="submission" date="2023-05" db="EMBL/GenBank/DDBJ databases">
        <authorList>
            <consortium name="Lawrence Berkeley National Laboratory"/>
            <person name="Steindorff A."/>
            <person name="Hensen N."/>
            <person name="Bonometti L."/>
            <person name="Westerberg I."/>
            <person name="Brannstrom I.O."/>
            <person name="Guillou S."/>
            <person name="Cros-Aarteil S."/>
            <person name="Calhoun S."/>
            <person name="Haridas S."/>
            <person name="Kuo A."/>
            <person name="Mondo S."/>
            <person name="Pangilinan J."/>
            <person name="Riley R."/>
            <person name="Labutti K."/>
            <person name="Andreopoulos B."/>
            <person name="Lipzen A."/>
            <person name="Chen C."/>
            <person name="Yanf M."/>
            <person name="Daum C."/>
            <person name="Ng V."/>
            <person name="Clum A."/>
            <person name="Ohm R."/>
            <person name="Martin F."/>
            <person name="Silar P."/>
            <person name="Natvig D."/>
            <person name="Lalanne C."/>
            <person name="Gautier V."/>
            <person name="Ament-Velasquez S.L."/>
            <person name="Kruys A."/>
            <person name="Hutchinson M.I."/>
            <person name="Powell A.J."/>
            <person name="Barry K."/>
            <person name="Miller A.N."/>
            <person name="Grigoriev I.V."/>
            <person name="Debuchy R."/>
            <person name="Gladieux P."/>
            <person name="Thoren M.H."/>
            <person name="Johannesson H."/>
        </authorList>
    </citation>
    <scope>NUCLEOTIDE SEQUENCE</scope>
    <source>
        <strain evidence="2">CBS 123565</strain>
    </source>
</reference>
<organism evidence="2 3">
    <name type="scientific">Trichocladium antarcticum</name>
    <dbReference type="NCBI Taxonomy" id="1450529"/>
    <lineage>
        <taxon>Eukaryota</taxon>
        <taxon>Fungi</taxon>
        <taxon>Dikarya</taxon>
        <taxon>Ascomycota</taxon>
        <taxon>Pezizomycotina</taxon>
        <taxon>Sordariomycetes</taxon>
        <taxon>Sordariomycetidae</taxon>
        <taxon>Sordariales</taxon>
        <taxon>Chaetomiaceae</taxon>
        <taxon>Trichocladium</taxon>
    </lineage>
</organism>
<dbReference type="AlphaFoldDB" id="A0AAN6UIE2"/>
<proteinExistence type="predicted"/>
<reference evidence="2" key="1">
    <citation type="journal article" date="2023" name="Mol. Phylogenet. Evol.">
        <title>Genome-scale phylogeny and comparative genomics of the fungal order Sordariales.</title>
        <authorList>
            <person name="Hensen N."/>
            <person name="Bonometti L."/>
            <person name="Westerberg I."/>
            <person name="Brannstrom I.O."/>
            <person name="Guillou S."/>
            <person name="Cros-Aarteil S."/>
            <person name="Calhoun S."/>
            <person name="Haridas S."/>
            <person name="Kuo A."/>
            <person name="Mondo S."/>
            <person name="Pangilinan J."/>
            <person name="Riley R."/>
            <person name="LaButti K."/>
            <person name="Andreopoulos B."/>
            <person name="Lipzen A."/>
            <person name="Chen C."/>
            <person name="Yan M."/>
            <person name="Daum C."/>
            <person name="Ng V."/>
            <person name="Clum A."/>
            <person name="Steindorff A."/>
            <person name="Ohm R.A."/>
            <person name="Martin F."/>
            <person name="Silar P."/>
            <person name="Natvig D.O."/>
            <person name="Lalanne C."/>
            <person name="Gautier V."/>
            <person name="Ament-Velasquez S.L."/>
            <person name="Kruys A."/>
            <person name="Hutchinson M.I."/>
            <person name="Powell A.J."/>
            <person name="Barry K."/>
            <person name="Miller A.N."/>
            <person name="Grigoriev I.V."/>
            <person name="Debuchy R."/>
            <person name="Gladieux P."/>
            <person name="Hiltunen Thoren M."/>
            <person name="Johannesson H."/>
        </authorList>
    </citation>
    <scope>NUCLEOTIDE SEQUENCE</scope>
    <source>
        <strain evidence="2">CBS 123565</strain>
    </source>
</reference>
<accession>A0AAN6UIE2</accession>
<feature type="region of interest" description="Disordered" evidence="1">
    <location>
        <begin position="71"/>
        <end position="93"/>
    </location>
</feature>
<evidence type="ECO:0000313" key="2">
    <source>
        <dbReference type="EMBL" id="KAK4133226.1"/>
    </source>
</evidence>
<evidence type="ECO:0000256" key="1">
    <source>
        <dbReference type="SAM" id="MobiDB-lite"/>
    </source>
</evidence>
<dbReference type="Proteomes" id="UP001304895">
    <property type="component" value="Unassembled WGS sequence"/>
</dbReference>
<dbReference type="EMBL" id="MU853413">
    <property type="protein sequence ID" value="KAK4133226.1"/>
    <property type="molecule type" value="Genomic_DNA"/>
</dbReference>
<comment type="caution">
    <text evidence="2">The sequence shown here is derived from an EMBL/GenBank/DDBJ whole genome shotgun (WGS) entry which is preliminary data.</text>
</comment>
<feature type="region of interest" description="Disordered" evidence="1">
    <location>
        <begin position="12"/>
        <end position="38"/>
    </location>
</feature>
<gene>
    <name evidence="2" type="ORF">BT67DRAFT_443145</name>
</gene>
<evidence type="ECO:0000313" key="3">
    <source>
        <dbReference type="Proteomes" id="UP001304895"/>
    </source>
</evidence>
<name>A0AAN6UIE2_9PEZI</name>
<keyword evidence="3" id="KW-1185">Reference proteome</keyword>